<evidence type="ECO:0000256" key="1">
    <source>
        <dbReference type="ARBA" id="ARBA00004477"/>
    </source>
</evidence>
<dbReference type="AlphaFoldDB" id="A0A131ZWP5"/>
<sequence length="187" mass="21791">MSKNEIESETDIINPLDKWDGSAIKNRLDDAVIYFFMQINNYKENLILVSIRLALSMAAVSVAVAALIWDYLNPFPNSRSVLMICVCFYFILMGILTLYTTFVEKGIFLKAKNGNKYLTVSSYMKRFDDQYQLLIELVTDDKNSKPVESKIKESISRWIDEEGYFLERKFQDDLKRTYGKMLNKKVN</sequence>
<dbReference type="OMA" id="INKWDGT"/>
<evidence type="ECO:0000313" key="13">
    <source>
        <dbReference type="Proteomes" id="UP000070412"/>
    </source>
</evidence>
<dbReference type="EMBL" id="WVUK01000060">
    <property type="protein sequence ID" value="KAF7491231.1"/>
    <property type="molecule type" value="Genomic_DNA"/>
</dbReference>
<dbReference type="PANTHER" id="PTHR13085:SF0">
    <property type="entry name" value="SIGNAL PEPTIDASE COMPLEX SUBUNIT 2"/>
    <property type="match status" value="1"/>
</dbReference>
<evidence type="ECO:0000313" key="12">
    <source>
        <dbReference type="EnsemblMetazoa" id="KAF7491231.1"/>
    </source>
</evidence>
<name>A0A131ZWP5_SARSC</name>
<proteinExistence type="inferred from homology"/>
<reference evidence="11 14" key="1">
    <citation type="journal article" date="2015" name="Parasit. Vectors">
        <title>Draft genome of the scabies mite.</title>
        <authorList>
            <person name="Rider S.D.Jr."/>
            <person name="Morgan M.S."/>
            <person name="Arlian L.G."/>
        </authorList>
    </citation>
    <scope>NUCLEOTIDE SEQUENCE [LARGE SCALE GENOMIC DNA]</scope>
    <source>
        <strain evidence="11">Arlian Lab</strain>
    </source>
</reference>
<evidence type="ECO:0000256" key="6">
    <source>
        <dbReference type="ARBA" id="ARBA00022989"/>
    </source>
</evidence>
<evidence type="ECO:0000256" key="7">
    <source>
        <dbReference type="ARBA" id="ARBA00023136"/>
    </source>
</evidence>
<dbReference type="InterPro" id="IPR009582">
    <property type="entry name" value="Spc2/SPCS2"/>
</dbReference>
<evidence type="ECO:0000313" key="10">
    <source>
        <dbReference type="EMBL" id="KAF7491231.1"/>
    </source>
</evidence>
<organism evidence="11 14">
    <name type="scientific">Sarcoptes scabiei</name>
    <name type="common">Itch mite</name>
    <name type="synonym">Acarus scabiei</name>
    <dbReference type="NCBI Taxonomy" id="52283"/>
    <lineage>
        <taxon>Eukaryota</taxon>
        <taxon>Metazoa</taxon>
        <taxon>Ecdysozoa</taxon>
        <taxon>Arthropoda</taxon>
        <taxon>Chelicerata</taxon>
        <taxon>Arachnida</taxon>
        <taxon>Acari</taxon>
        <taxon>Acariformes</taxon>
        <taxon>Sarcoptiformes</taxon>
        <taxon>Astigmata</taxon>
        <taxon>Psoroptidia</taxon>
        <taxon>Sarcoptoidea</taxon>
        <taxon>Sarcoptidae</taxon>
        <taxon>Sarcoptinae</taxon>
        <taxon>Sarcoptes</taxon>
    </lineage>
</organism>
<evidence type="ECO:0000313" key="11">
    <source>
        <dbReference type="EMBL" id="KPM03113.1"/>
    </source>
</evidence>
<dbReference type="GO" id="GO:0045047">
    <property type="term" value="P:protein targeting to ER"/>
    <property type="evidence" value="ECO:0007669"/>
    <property type="project" value="TreeGrafter"/>
</dbReference>
<reference evidence="10" key="3">
    <citation type="submission" date="2020-01" db="EMBL/GenBank/DDBJ databases">
        <authorList>
            <person name="Korhonen P.K.K."/>
            <person name="Guangxu M.G."/>
            <person name="Wang T.W."/>
            <person name="Stroehlein A.J.S."/>
            <person name="Young N.D."/>
            <person name="Ang C.-S.A."/>
            <person name="Fernando D.W.F."/>
            <person name="Lu H.L."/>
            <person name="Taylor S.T."/>
            <person name="Ehtesham M.E.M."/>
            <person name="Najaraj S.H.N."/>
            <person name="Harsha G.H.G."/>
            <person name="Madugundu A.M."/>
            <person name="Renuse S.R."/>
            <person name="Holt D.H."/>
            <person name="Pandey A.P."/>
            <person name="Papenfuss A.P."/>
            <person name="Gasser R.B.G."/>
            <person name="Fischer K.F."/>
        </authorList>
    </citation>
    <scope>NUCLEOTIDE SEQUENCE</scope>
    <source>
        <strain evidence="10">SSS_KF_BRIS2020</strain>
    </source>
</reference>
<evidence type="ECO:0000256" key="5">
    <source>
        <dbReference type="ARBA" id="ARBA00022824"/>
    </source>
</evidence>
<protein>
    <recommendedName>
        <fullName evidence="3 9">Signal peptidase complex subunit 2</fullName>
    </recommendedName>
</protein>
<evidence type="ECO:0000256" key="2">
    <source>
        <dbReference type="ARBA" id="ARBA00007324"/>
    </source>
</evidence>
<dbReference type="VEuPathDB" id="VectorBase:SSCA009609"/>
<feature type="transmembrane region" description="Helical" evidence="9">
    <location>
        <begin position="46"/>
        <end position="69"/>
    </location>
</feature>
<keyword evidence="7 9" id="KW-0472">Membrane</keyword>
<dbReference type="Proteomes" id="UP000070412">
    <property type="component" value="Unassembled WGS sequence"/>
</dbReference>
<keyword evidence="13" id="KW-1185">Reference proteome</keyword>
<evidence type="ECO:0000256" key="3">
    <source>
        <dbReference type="ARBA" id="ARBA00017057"/>
    </source>
</evidence>
<keyword evidence="5 9" id="KW-0256">Endoplasmic reticulum</keyword>
<reference evidence="13" key="2">
    <citation type="journal article" date="2020" name="PLoS Negl. Trop. Dis.">
        <title>High-quality nuclear genome for Sarcoptes scabiei-A critical resource for a neglected parasite.</title>
        <authorList>
            <person name="Korhonen P.K."/>
            <person name="Gasser R.B."/>
            <person name="Ma G."/>
            <person name="Wang T."/>
            <person name="Stroehlein A.J."/>
            <person name="Young N.D."/>
            <person name="Ang C.S."/>
            <person name="Fernando D.D."/>
            <person name="Lu H.C."/>
            <person name="Taylor S."/>
            <person name="Reynolds S.L."/>
            <person name="Mofiz E."/>
            <person name="Najaraj S.H."/>
            <person name="Gowda H."/>
            <person name="Madugundu A."/>
            <person name="Renuse S."/>
            <person name="Holt D."/>
            <person name="Pandey A."/>
            <person name="Papenfuss A.T."/>
            <person name="Fischer K."/>
        </authorList>
    </citation>
    <scope>NUCLEOTIDE SEQUENCE [LARGE SCALE GENOMIC DNA]</scope>
</reference>
<comment type="subcellular location">
    <subcellularLocation>
        <location evidence="1 9">Endoplasmic reticulum membrane</location>
        <topology evidence="1 9">Multi-pass membrane protein</topology>
    </subcellularLocation>
</comment>
<gene>
    <name evidence="11" type="ORF">QR98_0015430</name>
    <name evidence="10" type="ORF">SSS_6739</name>
</gene>
<comment type="similarity">
    <text evidence="2 9">Belongs to the SPCS2 family.</text>
</comment>
<accession>A0A131ZWP5</accession>
<evidence type="ECO:0000256" key="9">
    <source>
        <dbReference type="RuleBase" id="RU368033"/>
    </source>
</evidence>
<evidence type="ECO:0000313" key="14">
    <source>
        <dbReference type="Proteomes" id="UP000616769"/>
    </source>
</evidence>
<keyword evidence="4 9" id="KW-0812">Transmembrane</keyword>
<dbReference type="Pfam" id="PF06703">
    <property type="entry name" value="SPC25"/>
    <property type="match status" value="1"/>
</dbReference>
<dbReference type="Proteomes" id="UP000616769">
    <property type="component" value="Unassembled WGS sequence"/>
</dbReference>
<dbReference type="EnsemblMetazoa" id="SSS_6739s_mrna">
    <property type="protein sequence ID" value="KAF7491231.1"/>
    <property type="gene ID" value="SSS_6739"/>
</dbReference>
<dbReference type="PANTHER" id="PTHR13085">
    <property type="entry name" value="MICROSOMAL SIGNAL PEPTIDASE 25 KDA SUBUNIT"/>
    <property type="match status" value="1"/>
</dbReference>
<dbReference type="GO" id="GO:0005787">
    <property type="term" value="C:signal peptidase complex"/>
    <property type="evidence" value="ECO:0007669"/>
    <property type="project" value="UniProtKB-UniRule"/>
</dbReference>
<dbReference type="OrthoDB" id="29558at2759"/>
<keyword evidence="6 9" id="KW-1133">Transmembrane helix</keyword>
<feature type="transmembrane region" description="Helical" evidence="9">
    <location>
        <begin position="81"/>
        <end position="102"/>
    </location>
</feature>
<dbReference type="GO" id="GO:0008233">
    <property type="term" value="F:peptidase activity"/>
    <property type="evidence" value="ECO:0007669"/>
    <property type="project" value="UniProtKB-UniRule"/>
</dbReference>
<dbReference type="EMBL" id="JXLN01004165">
    <property type="protein sequence ID" value="KPM03113.1"/>
    <property type="molecule type" value="Genomic_DNA"/>
</dbReference>
<evidence type="ECO:0000256" key="8">
    <source>
        <dbReference type="ARBA" id="ARBA00045608"/>
    </source>
</evidence>
<comment type="function">
    <text evidence="8 9">Component of the signal peptidase complex (SPC) which catalyzes the cleavage of N-terminal signal sequences from nascent proteins as they are translocated into the lumen of the endoplasmic reticulum. Enhances the enzymatic activity of SPC and facilitates the interactions between different components of the translocation site.</text>
</comment>
<dbReference type="GO" id="GO:0006465">
    <property type="term" value="P:signal peptide processing"/>
    <property type="evidence" value="ECO:0007669"/>
    <property type="project" value="UniProtKB-UniRule"/>
</dbReference>
<evidence type="ECO:0000256" key="4">
    <source>
        <dbReference type="ARBA" id="ARBA00022692"/>
    </source>
</evidence>
<reference evidence="12" key="4">
    <citation type="submission" date="2022-06" db="UniProtKB">
        <authorList>
            <consortium name="EnsemblMetazoa"/>
        </authorList>
    </citation>
    <scope>IDENTIFICATION</scope>
</reference>